<evidence type="ECO:0000313" key="11">
    <source>
        <dbReference type="EMBL" id="KAL0904202.1"/>
    </source>
</evidence>
<keyword evidence="4 8" id="KW-0238">DNA-binding</keyword>
<dbReference type="InterPro" id="IPR008422">
    <property type="entry name" value="KN_HD"/>
</dbReference>
<proteinExistence type="inferred from homology"/>
<evidence type="ECO:0000256" key="8">
    <source>
        <dbReference type="PROSITE-ProRule" id="PRU00108"/>
    </source>
</evidence>
<evidence type="ECO:0000256" key="7">
    <source>
        <dbReference type="ARBA" id="ARBA00023242"/>
    </source>
</evidence>
<comment type="subcellular location">
    <subcellularLocation>
        <location evidence="1 8">Nucleus</location>
    </subcellularLocation>
</comment>
<feature type="DNA-binding region" description="Homeobox" evidence="8">
    <location>
        <begin position="292"/>
        <end position="354"/>
    </location>
</feature>
<evidence type="ECO:0000256" key="6">
    <source>
        <dbReference type="ARBA" id="ARBA00023163"/>
    </source>
</evidence>
<keyword evidence="3" id="KW-0805">Transcription regulation</keyword>
<gene>
    <name evidence="11" type="ORF">M5K25_026280</name>
</gene>
<evidence type="ECO:0000256" key="5">
    <source>
        <dbReference type="ARBA" id="ARBA00023155"/>
    </source>
</evidence>
<dbReference type="InterPro" id="IPR001356">
    <property type="entry name" value="HD"/>
</dbReference>
<evidence type="ECO:0000256" key="2">
    <source>
        <dbReference type="ARBA" id="ARBA00006454"/>
    </source>
</evidence>
<keyword evidence="5 8" id="KW-0371">Homeobox</keyword>
<reference evidence="11 12" key="1">
    <citation type="journal article" date="2024" name="Plant Biotechnol. J.">
        <title>Dendrobium thyrsiflorum genome and its molecular insights into genes involved in important horticultural traits.</title>
        <authorList>
            <person name="Chen B."/>
            <person name="Wang J.Y."/>
            <person name="Zheng P.J."/>
            <person name="Li K.L."/>
            <person name="Liang Y.M."/>
            <person name="Chen X.F."/>
            <person name="Zhang C."/>
            <person name="Zhao X."/>
            <person name="He X."/>
            <person name="Zhang G.Q."/>
            <person name="Liu Z.J."/>
            <person name="Xu Q."/>
        </authorList>
    </citation>
    <scope>NUCLEOTIDE SEQUENCE [LARGE SCALE GENOMIC DNA]</scope>
    <source>
        <strain evidence="11">GZMU011</strain>
    </source>
</reference>
<organism evidence="11 12">
    <name type="scientific">Dendrobium thyrsiflorum</name>
    <name type="common">Pinecone-like raceme dendrobium</name>
    <name type="synonym">Orchid</name>
    <dbReference type="NCBI Taxonomy" id="117978"/>
    <lineage>
        <taxon>Eukaryota</taxon>
        <taxon>Viridiplantae</taxon>
        <taxon>Streptophyta</taxon>
        <taxon>Embryophyta</taxon>
        <taxon>Tracheophyta</taxon>
        <taxon>Spermatophyta</taxon>
        <taxon>Magnoliopsida</taxon>
        <taxon>Liliopsida</taxon>
        <taxon>Asparagales</taxon>
        <taxon>Orchidaceae</taxon>
        <taxon>Epidendroideae</taxon>
        <taxon>Malaxideae</taxon>
        <taxon>Dendrobiinae</taxon>
        <taxon>Dendrobium</taxon>
    </lineage>
</organism>
<dbReference type="EMBL" id="JANQDX010000019">
    <property type="protein sequence ID" value="KAL0904202.1"/>
    <property type="molecule type" value="Genomic_DNA"/>
</dbReference>
<dbReference type="InterPro" id="IPR009057">
    <property type="entry name" value="Homeodomain-like_sf"/>
</dbReference>
<dbReference type="InterPro" id="IPR006563">
    <property type="entry name" value="POX_dom"/>
</dbReference>
<dbReference type="InterPro" id="IPR050224">
    <property type="entry name" value="TALE_homeobox"/>
</dbReference>
<keyword evidence="6" id="KW-0804">Transcription</keyword>
<feature type="domain" description="Homeobox" evidence="10">
    <location>
        <begin position="290"/>
        <end position="353"/>
    </location>
</feature>
<dbReference type="SMART" id="SM00574">
    <property type="entry name" value="POX"/>
    <property type="match status" value="1"/>
</dbReference>
<keyword evidence="9" id="KW-0175">Coiled coil</keyword>
<feature type="coiled-coil region" evidence="9">
    <location>
        <begin position="173"/>
        <end position="200"/>
    </location>
</feature>
<sequence length="477" mass="54138">MLQSHEAFSFRGFFPRSGGFLPINTTETESIIIMAETDWGEQQKTQLIVNDSSMRGIFPASHEEPSLSSSARFHQQPFPERVLYCGSELQSMTFQGVESYNNTYNNVKISKYLNPAKDLLHEICNVGEEVVGADSKEGMLLLKKGKKAGESSSSSPSSTSSSLFSLSLKTLDMLELLRMKANLMKLLEEVERRYKRFRERRTSLVWSFEASAGGGAAIPYLAATSKAMSRHFRRLKDGILEQIQVLKKVMMEKNHIVPGMLRGQTPRLKLLNQSFQQRKAFQEGRFVVDNQMLRTHRGLPECSVSVLRAWLLEHFLHPYPRDIDKRILTRQTGLSRSQVSNWFINARVRLWKPMIEEMYMEQIEQSEALHAEDKNCNANPNSLHENDKEQNLIAINETESESGSLSTIVNVRHRYEEHGFSFYNGYNTMENFSGSGVNLTLGLQQNEGESIEFFLSKTAESSLLKKANGGPQAVNNS</sequence>
<accession>A0ABD0TX63</accession>
<dbReference type="GO" id="GO:0005634">
    <property type="term" value="C:nucleus"/>
    <property type="evidence" value="ECO:0007669"/>
    <property type="project" value="UniProtKB-SubCell"/>
</dbReference>
<evidence type="ECO:0000256" key="1">
    <source>
        <dbReference type="ARBA" id="ARBA00004123"/>
    </source>
</evidence>
<dbReference type="Gene3D" id="1.10.10.60">
    <property type="entry name" value="Homeodomain-like"/>
    <property type="match status" value="1"/>
</dbReference>
<dbReference type="Pfam" id="PF05920">
    <property type="entry name" value="Homeobox_KN"/>
    <property type="match status" value="1"/>
</dbReference>
<comment type="caution">
    <text evidence="11">The sequence shown here is derived from an EMBL/GenBank/DDBJ whole genome shotgun (WGS) entry which is preliminary data.</text>
</comment>
<dbReference type="AlphaFoldDB" id="A0ABD0TX63"/>
<protein>
    <recommendedName>
        <fullName evidence="10">Homeobox domain-containing protein</fullName>
    </recommendedName>
</protein>
<dbReference type="SUPFAM" id="SSF46689">
    <property type="entry name" value="Homeodomain-like"/>
    <property type="match status" value="1"/>
</dbReference>
<dbReference type="GO" id="GO:0003677">
    <property type="term" value="F:DNA binding"/>
    <property type="evidence" value="ECO:0007669"/>
    <property type="project" value="UniProtKB-UniRule"/>
</dbReference>
<keyword evidence="7 8" id="KW-0539">Nucleus</keyword>
<evidence type="ECO:0000313" key="12">
    <source>
        <dbReference type="Proteomes" id="UP001552299"/>
    </source>
</evidence>
<keyword evidence="12" id="KW-1185">Reference proteome</keyword>
<name>A0ABD0TX63_DENTH</name>
<evidence type="ECO:0000256" key="4">
    <source>
        <dbReference type="ARBA" id="ARBA00023125"/>
    </source>
</evidence>
<comment type="similarity">
    <text evidence="2">Belongs to the TALE/BELL homeobox family.</text>
</comment>
<evidence type="ECO:0000259" key="10">
    <source>
        <dbReference type="PROSITE" id="PS50071"/>
    </source>
</evidence>
<dbReference type="CDD" id="cd00086">
    <property type="entry name" value="homeodomain"/>
    <property type="match status" value="1"/>
</dbReference>
<dbReference type="SMART" id="SM00389">
    <property type="entry name" value="HOX"/>
    <property type="match status" value="1"/>
</dbReference>
<dbReference type="Pfam" id="PF07526">
    <property type="entry name" value="POX"/>
    <property type="match status" value="1"/>
</dbReference>
<evidence type="ECO:0000256" key="3">
    <source>
        <dbReference type="ARBA" id="ARBA00023015"/>
    </source>
</evidence>
<dbReference type="PANTHER" id="PTHR11850">
    <property type="entry name" value="HOMEOBOX PROTEIN TRANSCRIPTION FACTORS"/>
    <property type="match status" value="1"/>
</dbReference>
<evidence type="ECO:0000256" key="9">
    <source>
        <dbReference type="SAM" id="Coils"/>
    </source>
</evidence>
<dbReference type="Proteomes" id="UP001552299">
    <property type="component" value="Unassembled WGS sequence"/>
</dbReference>
<dbReference type="PROSITE" id="PS50071">
    <property type="entry name" value="HOMEOBOX_2"/>
    <property type="match status" value="1"/>
</dbReference>